<accession>A0AAJ1WK35</accession>
<dbReference type="Pfam" id="PF10730">
    <property type="entry name" value="DUF2521"/>
    <property type="match status" value="1"/>
</dbReference>
<keyword evidence="2" id="KW-1185">Reference proteome</keyword>
<evidence type="ECO:0000313" key="1">
    <source>
        <dbReference type="EMBL" id="MDQ0216163.1"/>
    </source>
</evidence>
<name>A0AAJ1WK35_9BACI</name>
<protein>
    <recommendedName>
        <fullName evidence="3">DUF2521 family protein</fullName>
    </recommendedName>
</protein>
<gene>
    <name evidence="1" type="ORF">J2S13_002600</name>
</gene>
<dbReference type="AlphaFoldDB" id="A0AAJ1WK35"/>
<dbReference type="EMBL" id="JAUSUC010000037">
    <property type="protein sequence ID" value="MDQ0216163.1"/>
    <property type="molecule type" value="Genomic_DNA"/>
</dbReference>
<sequence length="153" mass="18148">MGNIDNVITSFETKQREKQIKNERRLLKEISIKSLKKSVQDHFGNIKINGGMLMDEGFDEACFDVAIEAFLLGGHFSKFGYYGEEVVYVRDRCSNEIHHLTDTLYNFWLYWSRMGFTNSVNDESILYKCEHFVSQWWEEGFEKGKLRRKLRLQ</sequence>
<proteinExistence type="predicted"/>
<reference evidence="1" key="1">
    <citation type="submission" date="2023-07" db="EMBL/GenBank/DDBJ databases">
        <title>Genomic Encyclopedia of Type Strains, Phase IV (KMG-IV): sequencing the most valuable type-strain genomes for metagenomic binning, comparative biology and taxonomic classification.</title>
        <authorList>
            <person name="Goeker M."/>
        </authorList>
    </citation>
    <scope>NUCLEOTIDE SEQUENCE</scope>
    <source>
        <strain evidence="1">DSM 23947</strain>
    </source>
</reference>
<evidence type="ECO:0008006" key="3">
    <source>
        <dbReference type="Google" id="ProtNLM"/>
    </source>
</evidence>
<dbReference type="Proteomes" id="UP001237207">
    <property type="component" value="Unassembled WGS sequence"/>
</dbReference>
<organism evidence="1 2">
    <name type="scientific">Oikeobacillus pervagus</name>
    <dbReference type="NCBI Taxonomy" id="1325931"/>
    <lineage>
        <taxon>Bacteria</taxon>
        <taxon>Bacillati</taxon>
        <taxon>Bacillota</taxon>
        <taxon>Bacilli</taxon>
        <taxon>Bacillales</taxon>
        <taxon>Bacillaceae</taxon>
        <taxon>Oikeobacillus</taxon>
    </lineage>
</organism>
<evidence type="ECO:0000313" key="2">
    <source>
        <dbReference type="Proteomes" id="UP001237207"/>
    </source>
</evidence>
<dbReference type="InterPro" id="IPR019667">
    <property type="entry name" value="Uncharacterised_YbaK"/>
</dbReference>
<comment type="caution">
    <text evidence="1">The sequence shown here is derived from an EMBL/GenBank/DDBJ whole genome shotgun (WGS) entry which is preliminary data.</text>
</comment>